<evidence type="ECO:0000313" key="3">
    <source>
        <dbReference type="Proteomes" id="UP000814176"/>
    </source>
</evidence>
<comment type="caution">
    <text evidence="2">The sequence shown here is derived from an EMBL/GenBank/DDBJ whole genome shotgun (WGS) entry which is preliminary data.</text>
</comment>
<reference evidence="2 3" key="1">
    <citation type="journal article" date="2021" name="Environ. Microbiol.">
        <title>Gene family expansions and transcriptome signatures uncover fungal adaptations to wood decay.</title>
        <authorList>
            <person name="Hage H."/>
            <person name="Miyauchi S."/>
            <person name="Viragh M."/>
            <person name="Drula E."/>
            <person name="Min B."/>
            <person name="Chaduli D."/>
            <person name="Navarro D."/>
            <person name="Favel A."/>
            <person name="Norest M."/>
            <person name="Lesage-Meessen L."/>
            <person name="Balint B."/>
            <person name="Merenyi Z."/>
            <person name="de Eugenio L."/>
            <person name="Morin E."/>
            <person name="Martinez A.T."/>
            <person name="Baldrian P."/>
            <person name="Stursova M."/>
            <person name="Martinez M.J."/>
            <person name="Novotny C."/>
            <person name="Magnuson J.K."/>
            <person name="Spatafora J.W."/>
            <person name="Maurice S."/>
            <person name="Pangilinan J."/>
            <person name="Andreopoulos W."/>
            <person name="LaButti K."/>
            <person name="Hundley H."/>
            <person name="Na H."/>
            <person name="Kuo A."/>
            <person name="Barry K."/>
            <person name="Lipzen A."/>
            <person name="Henrissat B."/>
            <person name="Riley R."/>
            <person name="Ahrendt S."/>
            <person name="Nagy L.G."/>
            <person name="Grigoriev I.V."/>
            <person name="Martin F."/>
            <person name="Rosso M.N."/>
        </authorList>
    </citation>
    <scope>NUCLEOTIDE SEQUENCE [LARGE SCALE GENOMIC DNA]</scope>
    <source>
        <strain evidence="2 3">CIRM-BRFM 1785</strain>
    </source>
</reference>
<evidence type="ECO:0000313" key="2">
    <source>
        <dbReference type="EMBL" id="KAH9843083.1"/>
    </source>
</evidence>
<feature type="compositionally biased region" description="Polar residues" evidence="1">
    <location>
        <begin position="121"/>
        <end position="135"/>
    </location>
</feature>
<feature type="region of interest" description="Disordered" evidence="1">
    <location>
        <begin position="1"/>
        <end position="22"/>
    </location>
</feature>
<keyword evidence="3" id="KW-1185">Reference proteome</keyword>
<feature type="region of interest" description="Disordered" evidence="1">
    <location>
        <begin position="110"/>
        <end position="135"/>
    </location>
</feature>
<dbReference type="GeneID" id="71997917"/>
<dbReference type="EMBL" id="JADCUA010000002">
    <property type="protein sequence ID" value="KAH9843083.1"/>
    <property type="molecule type" value="Genomic_DNA"/>
</dbReference>
<feature type="compositionally biased region" description="Polar residues" evidence="1">
    <location>
        <begin position="1"/>
        <end position="14"/>
    </location>
</feature>
<accession>A0ABQ8KXI7</accession>
<organism evidence="2 3">
    <name type="scientific">Rhodofomes roseus</name>
    <dbReference type="NCBI Taxonomy" id="34475"/>
    <lineage>
        <taxon>Eukaryota</taxon>
        <taxon>Fungi</taxon>
        <taxon>Dikarya</taxon>
        <taxon>Basidiomycota</taxon>
        <taxon>Agaricomycotina</taxon>
        <taxon>Agaricomycetes</taxon>
        <taxon>Polyporales</taxon>
        <taxon>Rhodofomes</taxon>
    </lineage>
</organism>
<dbReference type="RefSeq" id="XP_047784130.1">
    <property type="nucleotide sequence ID" value="XM_047917185.1"/>
</dbReference>
<proteinExistence type="predicted"/>
<sequence length="226" mass="25004">MRGGVNSSILQENGQGRRHEKSDCVRLGASIRINSAVAREMGPPGHLPPSRRKYRVLWPTSSSAPSRKISWWFQPLFPAQRIFVSGGREYAVIVARVKPSALLSLAKRVAPSPESPPLHTGDNTTGPHRRTLQTTKRQTPVAYGLWILLPAFASSDMKIPLRAGPTLSMLRPSSPIRRLQTSSLACHAQIWILQDAPFFPTVSSARFHLRPQKWQATSGKDAESSE</sequence>
<dbReference type="Proteomes" id="UP000814176">
    <property type="component" value="Unassembled WGS sequence"/>
</dbReference>
<evidence type="ECO:0000256" key="1">
    <source>
        <dbReference type="SAM" id="MobiDB-lite"/>
    </source>
</evidence>
<protein>
    <submittedName>
        <fullName evidence="2">Uncharacterized protein</fullName>
    </submittedName>
</protein>
<name>A0ABQ8KXI7_9APHY</name>
<gene>
    <name evidence="2" type="ORF">C8Q71DRAFT_234537</name>
</gene>